<reference evidence="1" key="1">
    <citation type="submission" date="2020-07" db="EMBL/GenBank/DDBJ databases">
        <authorList>
            <person name="Ferguson B K."/>
        </authorList>
    </citation>
    <scope>NUCLEOTIDE SEQUENCE</scope>
    <source>
        <strain evidence="1">L06</strain>
    </source>
</reference>
<accession>A0A6V7M136</accession>
<sequence length="34" mass="4221">MPEEVEQYVQRWLREKDSMDIVQPLYQLNNIIQN</sequence>
<dbReference type="AlphaFoldDB" id="A0A6V7M136"/>
<dbReference type="EMBL" id="CADCXW020000348">
    <property type="protein sequence ID" value="CAD1582152.1"/>
    <property type="molecule type" value="Genomic_DNA"/>
</dbReference>
<name>A0A6V7M136_9HYME</name>
<gene>
    <name evidence="1" type="ORF">BBRV_LOCUS120989</name>
</gene>
<evidence type="ECO:0000313" key="1">
    <source>
        <dbReference type="EMBL" id="CAD1582152.1"/>
    </source>
</evidence>
<protein>
    <submittedName>
        <fullName evidence="1">Uncharacterized protein</fullName>
    </submittedName>
</protein>
<organism evidence="1">
    <name type="scientific">Bracon brevicornis</name>
    <dbReference type="NCBI Taxonomy" id="1563983"/>
    <lineage>
        <taxon>Eukaryota</taxon>
        <taxon>Metazoa</taxon>
        <taxon>Ecdysozoa</taxon>
        <taxon>Arthropoda</taxon>
        <taxon>Hexapoda</taxon>
        <taxon>Insecta</taxon>
        <taxon>Pterygota</taxon>
        <taxon>Neoptera</taxon>
        <taxon>Endopterygota</taxon>
        <taxon>Hymenoptera</taxon>
        <taxon>Apocrita</taxon>
        <taxon>Ichneumonoidea</taxon>
        <taxon>Braconidae</taxon>
        <taxon>Braconinae</taxon>
        <taxon>Bracon</taxon>
    </lineage>
</organism>
<proteinExistence type="predicted"/>